<dbReference type="STRING" id="1237149.C900_00966"/>
<dbReference type="AlphaFoldDB" id="L8JZG3"/>
<dbReference type="GO" id="GO:0003677">
    <property type="term" value="F:DNA binding"/>
    <property type="evidence" value="ECO:0007669"/>
    <property type="project" value="UniProtKB-KW"/>
</dbReference>
<dbReference type="EMBL" id="AMZN01000015">
    <property type="protein sequence ID" value="ELR72587.1"/>
    <property type="molecule type" value="Genomic_DNA"/>
</dbReference>
<dbReference type="OrthoDB" id="1002506at2"/>
<proteinExistence type="inferred from homology"/>
<evidence type="ECO:0000256" key="1">
    <source>
        <dbReference type="ARBA" id="ARBA00010923"/>
    </source>
</evidence>
<dbReference type="GO" id="GO:0009307">
    <property type="term" value="P:DNA restriction-modification system"/>
    <property type="evidence" value="ECO:0007669"/>
    <property type="project" value="UniProtKB-KW"/>
</dbReference>
<reference evidence="5 6" key="1">
    <citation type="submission" date="2012-12" db="EMBL/GenBank/DDBJ databases">
        <title>Genome assembly of Fulvivirga imtechensis AK7.</title>
        <authorList>
            <person name="Nupur N."/>
            <person name="Khatri I."/>
            <person name="Kumar R."/>
            <person name="Subramanian S."/>
            <person name="Pinnaka A."/>
        </authorList>
    </citation>
    <scope>NUCLEOTIDE SEQUENCE [LARGE SCALE GENOMIC DNA]</scope>
    <source>
        <strain evidence="5 6">AK7</strain>
    </source>
</reference>
<evidence type="ECO:0000256" key="2">
    <source>
        <dbReference type="ARBA" id="ARBA00022747"/>
    </source>
</evidence>
<gene>
    <name evidence="5" type="ORF">C900_00966</name>
</gene>
<comment type="similarity">
    <text evidence="1">Belongs to the type-I restriction system S methylase family.</text>
</comment>
<dbReference type="eggNOG" id="COG0732">
    <property type="taxonomic scope" value="Bacteria"/>
</dbReference>
<feature type="domain" description="Type I restriction modification DNA specificity" evidence="4">
    <location>
        <begin position="16"/>
        <end position="161"/>
    </location>
</feature>
<sequence>MKIQPSYLKSVLLALFSGYSFRGKVQDDPQGDTVVIQMKDLENNYTEIGSALTRVDSTSISSKHHLQKGDVLFISKGANNFALVYDLNFPRAVAASAFFVLRPDPAKILPGYLAWYLNQKPVQQYLVDNRAGTYIPNVNKTALLGIEIRLPEKNIQEKIVKVDILRKREYLLIHRLLEKREQLISNKLLNIIN</sequence>
<protein>
    <recommendedName>
        <fullName evidence="4">Type I restriction modification DNA specificity domain-containing protein</fullName>
    </recommendedName>
</protein>
<dbReference type="Gene3D" id="3.90.220.20">
    <property type="entry name" value="DNA methylase specificity domains"/>
    <property type="match status" value="1"/>
</dbReference>
<dbReference type="CDD" id="cd16961">
    <property type="entry name" value="RMtype1_S_TRD-CR_like"/>
    <property type="match status" value="1"/>
</dbReference>
<keyword evidence="2" id="KW-0680">Restriction system</keyword>
<comment type="caution">
    <text evidence="5">The sequence shown here is derived from an EMBL/GenBank/DDBJ whole genome shotgun (WGS) entry which is preliminary data.</text>
</comment>
<dbReference type="InterPro" id="IPR044946">
    <property type="entry name" value="Restrct_endonuc_typeI_TRD_sf"/>
</dbReference>
<evidence type="ECO:0000313" key="6">
    <source>
        <dbReference type="Proteomes" id="UP000011135"/>
    </source>
</evidence>
<dbReference type="SUPFAM" id="SSF116734">
    <property type="entry name" value="DNA methylase specificity domain"/>
    <property type="match status" value="1"/>
</dbReference>
<keyword evidence="6" id="KW-1185">Reference proteome</keyword>
<accession>L8JZG3</accession>
<organism evidence="5 6">
    <name type="scientific">Fulvivirga imtechensis AK7</name>
    <dbReference type="NCBI Taxonomy" id="1237149"/>
    <lineage>
        <taxon>Bacteria</taxon>
        <taxon>Pseudomonadati</taxon>
        <taxon>Bacteroidota</taxon>
        <taxon>Cytophagia</taxon>
        <taxon>Cytophagales</taxon>
        <taxon>Fulvivirgaceae</taxon>
        <taxon>Fulvivirga</taxon>
    </lineage>
</organism>
<dbReference type="PANTHER" id="PTHR30408:SF12">
    <property type="entry name" value="TYPE I RESTRICTION ENZYME MJAVIII SPECIFICITY SUBUNIT"/>
    <property type="match status" value="1"/>
</dbReference>
<dbReference type="RefSeq" id="WP_009578637.1">
    <property type="nucleotide sequence ID" value="NZ_AMZN01000015.1"/>
</dbReference>
<dbReference type="InterPro" id="IPR000055">
    <property type="entry name" value="Restrct_endonuc_typeI_TRD"/>
</dbReference>
<evidence type="ECO:0000256" key="3">
    <source>
        <dbReference type="ARBA" id="ARBA00023125"/>
    </source>
</evidence>
<dbReference type="Proteomes" id="UP000011135">
    <property type="component" value="Unassembled WGS sequence"/>
</dbReference>
<name>L8JZG3_9BACT</name>
<evidence type="ECO:0000313" key="5">
    <source>
        <dbReference type="EMBL" id="ELR72587.1"/>
    </source>
</evidence>
<dbReference type="PANTHER" id="PTHR30408">
    <property type="entry name" value="TYPE-1 RESTRICTION ENZYME ECOKI SPECIFICITY PROTEIN"/>
    <property type="match status" value="1"/>
</dbReference>
<keyword evidence="3" id="KW-0238">DNA-binding</keyword>
<evidence type="ECO:0000259" key="4">
    <source>
        <dbReference type="Pfam" id="PF01420"/>
    </source>
</evidence>
<dbReference type="InterPro" id="IPR052021">
    <property type="entry name" value="Type-I_RS_S_subunit"/>
</dbReference>
<dbReference type="Pfam" id="PF01420">
    <property type="entry name" value="Methylase_S"/>
    <property type="match status" value="1"/>
</dbReference>